<dbReference type="EMBL" id="KN832876">
    <property type="protein sequence ID" value="KIN00796.1"/>
    <property type="molecule type" value="Genomic_DNA"/>
</dbReference>
<keyword evidence="2" id="KW-1185">Reference proteome</keyword>
<reference evidence="1 2" key="1">
    <citation type="submission" date="2014-04" db="EMBL/GenBank/DDBJ databases">
        <authorList>
            <consortium name="DOE Joint Genome Institute"/>
            <person name="Kuo A."/>
            <person name="Martino E."/>
            <person name="Perotto S."/>
            <person name="Kohler A."/>
            <person name="Nagy L.G."/>
            <person name="Floudas D."/>
            <person name="Copeland A."/>
            <person name="Barry K.W."/>
            <person name="Cichocki N."/>
            <person name="Veneault-Fourrey C."/>
            <person name="LaButti K."/>
            <person name="Lindquist E.A."/>
            <person name="Lipzen A."/>
            <person name="Lundell T."/>
            <person name="Morin E."/>
            <person name="Murat C."/>
            <person name="Sun H."/>
            <person name="Tunlid A."/>
            <person name="Henrissat B."/>
            <person name="Grigoriev I.V."/>
            <person name="Hibbett D.S."/>
            <person name="Martin F."/>
            <person name="Nordberg H.P."/>
            <person name="Cantor M.N."/>
            <person name="Hua S.X."/>
        </authorList>
    </citation>
    <scope>NUCLEOTIDE SEQUENCE [LARGE SCALE GENOMIC DNA]</scope>
    <source>
        <strain evidence="1 2">Zn</strain>
    </source>
</reference>
<organism evidence="1 2">
    <name type="scientific">Oidiodendron maius (strain Zn)</name>
    <dbReference type="NCBI Taxonomy" id="913774"/>
    <lineage>
        <taxon>Eukaryota</taxon>
        <taxon>Fungi</taxon>
        <taxon>Dikarya</taxon>
        <taxon>Ascomycota</taxon>
        <taxon>Pezizomycotina</taxon>
        <taxon>Leotiomycetes</taxon>
        <taxon>Leotiomycetes incertae sedis</taxon>
        <taxon>Myxotrichaceae</taxon>
        <taxon>Oidiodendron</taxon>
    </lineage>
</organism>
<accession>A0A0C3GXK8</accession>
<reference evidence="2" key="2">
    <citation type="submission" date="2015-01" db="EMBL/GenBank/DDBJ databases">
        <title>Evolutionary Origins and Diversification of the Mycorrhizal Mutualists.</title>
        <authorList>
            <consortium name="DOE Joint Genome Institute"/>
            <consortium name="Mycorrhizal Genomics Consortium"/>
            <person name="Kohler A."/>
            <person name="Kuo A."/>
            <person name="Nagy L.G."/>
            <person name="Floudas D."/>
            <person name="Copeland A."/>
            <person name="Barry K.W."/>
            <person name="Cichocki N."/>
            <person name="Veneault-Fourrey C."/>
            <person name="LaButti K."/>
            <person name="Lindquist E.A."/>
            <person name="Lipzen A."/>
            <person name="Lundell T."/>
            <person name="Morin E."/>
            <person name="Murat C."/>
            <person name="Riley R."/>
            <person name="Ohm R."/>
            <person name="Sun H."/>
            <person name="Tunlid A."/>
            <person name="Henrissat B."/>
            <person name="Grigoriev I.V."/>
            <person name="Hibbett D.S."/>
            <person name="Martin F."/>
        </authorList>
    </citation>
    <scope>NUCLEOTIDE SEQUENCE [LARGE SCALE GENOMIC DNA]</scope>
    <source>
        <strain evidence="2">Zn</strain>
    </source>
</reference>
<sequence>MAALMVVDDGYAGLEQSMHYLLAGASKEEGFIVMLREVLATCQNTLGASTVTELNNLQTTIETLAKTVKEALLGPENISKKTWAAVAKGVCGTSEGAVYAPKVVIPE</sequence>
<protein>
    <submittedName>
        <fullName evidence="1">Uncharacterized protein</fullName>
    </submittedName>
</protein>
<dbReference type="AlphaFoldDB" id="A0A0C3GXK8"/>
<evidence type="ECO:0000313" key="1">
    <source>
        <dbReference type="EMBL" id="KIN00796.1"/>
    </source>
</evidence>
<dbReference type="InParanoid" id="A0A0C3GXK8"/>
<gene>
    <name evidence="1" type="ORF">OIDMADRAFT_53941</name>
</gene>
<name>A0A0C3GXK8_OIDMZ</name>
<evidence type="ECO:0000313" key="2">
    <source>
        <dbReference type="Proteomes" id="UP000054321"/>
    </source>
</evidence>
<proteinExistence type="predicted"/>
<dbReference type="HOGENOM" id="CLU_136918_0_0_1"/>
<dbReference type="Proteomes" id="UP000054321">
    <property type="component" value="Unassembled WGS sequence"/>
</dbReference>